<dbReference type="FunFam" id="3.10.50.40:FF:000006">
    <property type="entry name" value="Peptidyl-prolyl cis-trans isomerase"/>
    <property type="match status" value="1"/>
</dbReference>
<feature type="compositionally biased region" description="Basic residues" evidence="6">
    <location>
        <begin position="298"/>
        <end position="307"/>
    </location>
</feature>
<evidence type="ECO:0000256" key="2">
    <source>
        <dbReference type="ARBA" id="ARBA00013194"/>
    </source>
</evidence>
<keyword evidence="9" id="KW-1185">Reference proteome</keyword>
<feature type="domain" description="PPIase FKBP-type" evidence="7">
    <location>
        <begin position="438"/>
        <end position="524"/>
    </location>
</feature>
<evidence type="ECO:0000313" key="9">
    <source>
        <dbReference type="Proteomes" id="UP000026962"/>
    </source>
</evidence>
<organism evidence="8">
    <name type="scientific">Oryza punctata</name>
    <name type="common">Red rice</name>
    <dbReference type="NCBI Taxonomy" id="4537"/>
    <lineage>
        <taxon>Eukaryota</taxon>
        <taxon>Viridiplantae</taxon>
        <taxon>Streptophyta</taxon>
        <taxon>Embryophyta</taxon>
        <taxon>Tracheophyta</taxon>
        <taxon>Spermatophyta</taxon>
        <taxon>Magnoliopsida</taxon>
        <taxon>Liliopsida</taxon>
        <taxon>Poales</taxon>
        <taxon>Poaceae</taxon>
        <taxon>BOP clade</taxon>
        <taxon>Oryzoideae</taxon>
        <taxon>Oryzeae</taxon>
        <taxon>Oryzinae</taxon>
        <taxon>Oryza</taxon>
    </lineage>
</organism>
<dbReference type="PANTHER" id="PTHR43811">
    <property type="entry name" value="FKBP-TYPE PEPTIDYL-PROLYL CIS-TRANS ISOMERASE FKPA"/>
    <property type="match status" value="1"/>
</dbReference>
<dbReference type="Gramene" id="OPUNC04G11940.3">
    <property type="protein sequence ID" value="OPUNC04G11940.3"/>
    <property type="gene ID" value="OPUNC04G11940"/>
</dbReference>
<dbReference type="PROSITE" id="PS50059">
    <property type="entry name" value="FKBP_PPIASE"/>
    <property type="match status" value="1"/>
</dbReference>
<dbReference type="STRING" id="4537.A0A0E0KR55"/>
<dbReference type="PANTHER" id="PTHR43811:SF19">
    <property type="entry name" value="39 KDA FK506-BINDING NUCLEAR PROTEIN"/>
    <property type="match status" value="1"/>
</dbReference>
<dbReference type="Pfam" id="PF17800">
    <property type="entry name" value="NPL"/>
    <property type="match status" value="1"/>
</dbReference>
<dbReference type="EC" id="5.2.1.8" evidence="2 5"/>
<feature type="region of interest" description="Disordered" evidence="6">
    <location>
        <begin position="120"/>
        <end position="411"/>
    </location>
</feature>
<feature type="compositionally biased region" description="Acidic residues" evidence="6">
    <location>
        <begin position="130"/>
        <end position="149"/>
    </location>
</feature>
<dbReference type="AlphaFoldDB" id="A0A0E0KR55"/>
<evidence type="ECO:0000256" key="6">
    <source>
        <dbReference type="SAM" id="MobiDB-lite"/>
    </source>
</evidence>
<keyword evidence="3 5" id="KW-0697">Rotamase</keyword>
<dbReference type="Proteomes" id="UP000026962">
    <property type="component" value="Chromosome 4"/>
</dbReference>
<keyword evidence="4 5" id="KW-0413">Isomerase</keyword>
<dbReference type="eggNOG" id="KOG0552">
    <property type="taxonomic scope" value="Eukaryota"/>
</dbReference>
<name>A0A0E0KR55_ORYPU</name>
<reference evidence="8" key="1">
    <citation type="submission" date="2015-04" db="UniProtKB">
        <authorList>
            <consortium name="EnsemblPlants"/>
        </authorList>
    </citation>
    <scope>IDENTIFICATION</scope>
</reference>
<dbReference type="EnsemblPlants" id="OPUNC04G11940.3">
    <property type="protein sequence ID" value="OPUNC04G11940.3"/>
    <property type="gene ID" value="OPUNC04G11940"/>
</dbReference>
<sequence length="524" mass="57223">MRGNRTFIGPGAEVKPGKPYTHTHIPRLGRLRLTQATLGGEAGKVEKGGGGKKNVVQLQCTVKNKDPVFLCALVPGQSETCHLELEFEEKYVTFSVLGPRSIHLAGYYIGDVYGEEINHSDTGSDSLQGSDDDAFLDTDDDDSGADDDTVLIPLSPGSSDGEDDDSEYDSEDDDSEMIYNQPRGKSSVVIEEIQEDDKPAAGGGQKGSNKKQTSENGDDSKLQLVVRTTPAESLESEDEDGFPVSFSESKKRTDGSSKKKGNLNNKTSTEDRKRKNSAVGDHHDSSGEVKDENDGMSKKNKKAKAKKTAVDSVEKEIKQENSPADLVDAKQKKNKNKNTLEAGTHQNTDKPNHIHTDAEEDTAQEASKKKKKAQEKNESENQIPKAHDKKAKGNQTPKTDLTESESIKQPLQTRTFGNGMIIQEIEMGKPDGKKASPGKKVSVKYIGKLKNGTIFDSTVGRRTFDFRLGIGEVIKGWDIGINGMRVGDKRRLTIPPSMGYGNKRMGPIPQNSTLVFDVELVNIK</sequence>
<dbReference type="Pfam" id="PF00254">
    <property type="entry name" value="FKBP_C"/>
    <property type="match status" value="1"/>
</dbReference>
<comment type="catalytic activity">
    <reaction evidence="1 5">
        <text>[protein]-peptidylproline (omega=180) = [protein]-peptidylproline (omega=0)</text>
        <dbReference type="Rhea" id="RHEA:16237"/>
        <dbReference type="Rhea" id="RHEA-COMP:10747"/>
        <dbReference type="Rhea" id="RHEA-COMP:10748"/>
        <dbReference type="ChEBI" id="CHEBI:83833"/>
        <dbReference type="ChEBI" id="CHEBI:83834"/>
        <dbReference type="EC" id="5.2.1.8"/>
    </reaction>
</comment>
<evidence type="ECO:0000313" key="8">
    <source>
        <dbReference type="EnsemblPlants" id="OPUNC04G11940.3"/>
    </source>
</evidence>
<feature type="compositionally biased region" description="Acidic residues" evidence="6">
    <location>
        <begin position="160"/>
        <end position="176"/>
    </location>
</feature>
<proteinExistence type="predicted"/>
<feature type="compositionally biased region" description="Basic and acidic residues" evidence="6">
    <location>
        <begin position="248"/>
        <end position="257"/>
    </location>
</feature>
<evidence type="ECO:0000256" key="4">
    <source>
        <dbReference type="ARBA" id="ARBA00023235"/>
    </source>
</evidence>
<reference evidence="8" key="2">
    <citation type="submission" date="2018-05" db="EMBL/GenBank/DDBJ databases">
        <title>OpunRS2 (Oryza punctata Reference Sequence Version 2).</title>
        <authorList>
            <person name="Zhang J."/>
            <person name="Kudrna D."/>
            <person name="Lee S."/>
            <person name="Talag J."/>
            <person name="Welchert J."/>
            <person name="Wing R.A."/>
        </authorList>
    </citation>
    <scope>NUCLEOTIDE SEQUENCE [LARGE SCALE GENOMIC DNA]</scope>
</reference>
<dbReference type="SUPFAM" id="SSF54534">
    <property type="entry name" value="FKBP-like"/>
    <property type="match status" value="1"/>
</dbReference>
<feature type="compositionally biased region" description="Polar residues" evidence="6">
    <location>
        <begin position="337"/>
        <end position="346"/>
    </location>
</feature>
<dbReference type="GO" id="GO:0003755">
    <property type="term" value="F:peptidyl-prolyl cis-trans isomerase activity"/>
    <property type="evidence" value="ECO:0007669"/>
    <property type="project" value="UniProtKB-KW"/>
</dbReference>
<dbReference type="InterPro" id="IPR041232">
    <property type="entry name" value="NPL"/>
</dbReference>
<feature type="compositionally biased region" description="Basic and acidic residues" evidence="6">
    <location>
        <begin position="280"/>
        <end position="297"/>
    </location>
</feature>
<evidence type="ECO:0000256" key="5">
    <source>
        <dbReference type="PROSITE-ProRule" id="PRU00277"/>
    </source>
</evidence>
<feature type="compositionally biased region" description="Basic and acidic residues" evidence="6">
    <location>
        <begin position="308"/>
        <end position="319"/>
    </location>
</feature>
<evidence type="ECO:0000256" key="1">
    <source>
        <dbReference type="ARBA" id="ARBA00000971"/>
    </source>
</evidence>
<evidence type="ECO:0000259" key="7">
    <source>
        <dbReference type="PROSITE" id="PS50059"/>
    </source>
</evidence>
<dbReference type="GO" id="GO:0005634">
    <property type="term" value="C:nucleus"/>
    <property type="evidence" value="ECO:0007669"/>
    <property type="project" value="UniProtKB-ARBA"/>
</dbReference>
<dbReference type="Gene3D" id="2.60.120.340">
    <property type="entry name" value="Nucleoplasmin core domain"/>
    <property type="match status" value="1"/>
</dbReference>
<evidence type="ECO:0000256" key="3">
    <source>
        <dbReference type="ARBA" id="ARBA00023110"/>
    </source>
</evidence>
<dbReference type="OMA" id="KVEMRYI"/>
<dbReference type="Gene3D" id="3.10.50.40">
    <property type="match status" value="1"/>
</dbReference>
<protein>
    <recommendedName>
        <fullName evidence="2 5">peptidylprolyl isomerase</fullName>
        <ecNumber evidence="2 5">5.2.1.8</ecNumber>
    </recommendedName>
</protein>
<dbReference type="PIRSF" id="PIRSF001473">
    <property type="entry name" value="FK506-bp_FPR3"/>
    <property type="match status" value="1"/>
</dbReference>
<feature type="compositionally biased region" description="Basic and acidic residues" evidence="6">
    <location>
        <begin position="347"/>
        <end position="357"/>
    </location>
</feature>
<dbReference type="InterPro" id="IPR001179">
    <property type="entry name" value="PPIase_FKBP_dom"/>
</dbReference>
<dbReference type="InterPro" id="IPR023566">
    <property type="entry name" value="PPIase_Fpr3/Fpr4-like"/>
</dbReference>
<accession>A0A0E0KR55</accession>
<dbReference type="InterPro" id="IPR046357">
    <property type="entry name" value="PPIase_dom_sf"/>
</dbReference>